<evidence type="ECO:0000313" key="12">
    <source>
        <dbReference type="EMBL" id="SFU71106.1"/>
    </source>
</evidence>
<evidence type="ECO:0000313" key="13">
    <source>
        <dbReference type="Proteomes" id="UP000199138"/>
    </source>
</evidence>
<comment type="similarity">
    <text evidence="2">Belongs to the peptidase S9A family.</text>
</comment>
<dbReference type="InterPro" id="IPR051543">
    <property type="entry name" value="Serine_Peptidase_S9A"/>
</dbReference>
<dbReference type="PRINTS" id="PR00862">
    <property type="entry name" value="PROLIGOPTASE"/>
</dbReference>
<comment type="subcellular location">
    <subcellularLocation>
        <location evidence="1">Periplasm</location>
    </subcellularLocation>
</comment>
<dbReference type="PROSITE" id="PS51257">
    <property type="entry name" value="PROKAR_LIPOPROTEIN"/>
    <property type="match status" value="1"/>
</dbReference>
<evidence type="ECO:0000259" key="10">
    <source>
        <dbReference type="Pfam" id="PF00326"/>
    </source>
</evidence>
<dbReference type="SUPFAM" id="SSF53474">
    <property type="entry name" value="alpha/beta-Hydrolases"/>
    <property type="match status" value="1"/>
</dbReference>
<dbReference type="STRING" id="1224947.SAMN05216480_11547"/>
<feature type="domain" description="Peptidase S9A N-terminal" evidence="11">
    <location>
        <begin position="33"/>
        <end position="444"/>
    </location>
</feature>
<organism evidence="12 13">
    <name type="scientific">Pustulibacterium marinum</name>
    <dbReference type="NCBI Taxonomy" id="1224947"/>
    <lineage>
        <taxon>Bacteria</taxon>
        <taxon>Pseudomonadati</taxon>
        <taxon>Bacteroidota</taxon>
        <taxon>Flavobacteriia</taxon>
        <taxon>Flavobacteriales</taxon>
        <taxon>Flavobacteriaceae</taxon>
        <taxon>Pustulibacterium</taxon>
    </lineage>
</organism>
<dbReference type="Gene3D" id="2.130.10.120">
    <property type="entry name" value="Prolyl oligopeptidase, N-terminal domain"/>
    <property type="match status" value="1"/>
</dbReference>
<gene>
    <name evidence="12" type="ORF">SAMN05216480_11547</name>
</gene>
<dbReference type="GO" id="GO:0006508">
    <property type="term" value="P:proteolysis"/>
    <property type="evidence" value="ECO:0007669"/>
    <property type="project" value="UniProtKB-KW"/>
</dbReference>
<keyword evidence="13" id="KW-1185">Reference proteome</keyword>
<protein>
    <recommendedName>
        <fullName evidence="9">Proline-specific endopeptidase</fullName>
    </recommendedName>
</protein>
<feature type="domain" description="Peptidase S9 prolyl oligopeptidase catalytic" evidence="10">
    <location>
        <begin position="504"/>
        <end position="716"/>
    </location>
</feature>
<dbReference type="InterPro" id="IPR002470">
    <property type="entry name" value="Peptidase_S9A"/>
</dbReference>
<dbReference type="FunFam" id="3.40.50.1820:FF:000005">
    <property type="entry name" value="Prolyl endopeptidase"/>
    <property type="match status" value="1"/>
</dbReference>
<dbReference type="Pfam" id="PF02897">
    <property type="entry name" value="Peptidase_S9_N"/>
    <property type="match status" value="1"/>
</dbReference>
<sequence length="722" mass="82568">MQKGIILSVLSLTFAASCTTKNSTTPMKDIQAPVAKKIPETLEIHNDQRIDNYFWMRLSDEQKAAETPDAQTQDVLDYLNAENDYTDSITAHTKDFQKDLFEEMKGRIKEADESVPYKFNGYWYVTKYEEGKDYPIYTRRKESMDAEEEILFDCNEMAEGHAYFRLSGINISPDNKYAAFGIDTVSRRIYTIQIKNLETGEVLPYKIENTTGGSTWANDNKTLFFTRKDAQTLRSNQIFKYKLGEDPTKAELIFEETDETYYAFVYKTKSKKFLVIGSTSTMTSEYQILDANNPDGEFKIFQPRTRGMEYSISHYDDTFYVVTNADGATNFKLMKTPDTATEKDNWVEVIPHREDTMLEDIDIFKDFLVVSERTNGLNRIHIQRWDETAAYYLPFDNETYTAYTTTNIEFDTQTLRYAYNSLTTPSSVIDFDMVTKEKTVKKEQEVLGGKFDKENYASERVWATAEDGTQIPISLVYKKGIKKDGSTPLLLYGYGSYGSTIDPYFSTVRLSLLDRGFIYAIAHIRGGEYLGRQWYENGKLLTKKNTFTDFIDCGKYLAEQHYSSPAHMYAMGGSAGGLLVGAVINMAPDLFNGVIAAVPFVDVVSTMLDESIPLTTGEFDEWGNPKDEEYYHYIKSYSPYDNVEAKAYPNLLVTTGYHDSQVQYWEPAKWVAKLRELKTDDHILLLRTNMEVGHGGASGRFEALKEVAEEYAFLLDLEGISE</sequence>
<name>A0A1I7IE24_9FLAO</name>
<evidence type="ECO:0000259" key="11">
    <source>
        <dbReference type="Pfam" id="PF02897"/>
    </source>
</evidence>
<dbReference type="PANTHER" id="PTHR11757:SF19">
    <property type="entry name" value="PROLYL ENDOPEPTIDASE-LIKE"/>
    <property type="match status" value="1"/>
</dbReference>
<dbReference type="GO" id="GO:0004252">
    <property type="term" value="F:serine-type endopeptidase activity"/>
    <property type="evidence" value="ECO:0007669"/>
    <property type="project" value="InterPro"/>
</dbReference>
<evidence type="ECO:0000256" key="9">
    <source>
        <dbReference type="ARBA" id="ARBA00081187"/>
    </source>
</evidence>
<evidence type="ECO:0000256" key="5">
    <source>
        <dbReference type="ARBA" id="ARBA00022764"/>
    </source>
</evidence>
<accession>A0A1I7IE24</accession>
<evidence type="ECO:0000256" key="6">
    <source>
        <dbReference type="ARBA" id="ARBA00022801"/>
    </source>
</evidence>
<dbReference type="Gene3D" id="3.40.50.1820">
    <property type="entry name" value="alpha/beta hydrolase"/>
    <property type="match status" value="1"/>
</dbReference>
<keyword evidence="3" id="KW-0645">Protease</keyword>
<dbReference type="GO" id="GO:0042597">
    <property type="term" value="C:periplasmic space"/>
    <property type="evidence" value="ECO:0007669"/>
    <property type="project" value="UniProtKB-SubCell"/>
</dbReference>
<evidence type="ECO:0000256" key="4">
    <source>
        <dbReference type="ARBA" id="ARBA00022729"/>
    </source>
</evidence>
<evidence type="ECO:0000256" key="3">
    <source>
        <dbReference type="ARBA" id="ARBA00022670"/>
    </source>
</evidence>
<dbReference type="OrthoDB" id="9801421at2"/>
<evidence type="ECO:0000256" key="7">
    <source>
        <dbReference type="ARBA" id="ARBA00022825"/>
    </source>
</evidence>
<dbReference type="InterPro" id="IPR023302">
    <property type="entry name" value="Pept_S9A_N"/>
</dbReference>
<dbReference type="EMBL" id="FPBK01000015">
    <property type="protein sequence ID" value="SFU71106.1"/>
    <property type="molecule type" value="Genomic_DNA"/>
</dbReference>
<keyword evidence="4" id="KW-0732">Signal</keyword>
<evidence type="ECO:0000256" key="8">
    <source>
        <dbReference type="ARBA" id="ARBA00060121"/>
    </source>
</evidence>
<proteinExistence type="inferred from homology"/>
<comment type="function">
    <text evidence="8">Cleaves peptide bonds on the C-terminal side of prolyl residues within peptides that are up to approximately 30 amino acids long. Has an absolute requirement for an X-Pro bond in the trans configuration immediately preceding the Pro-Y scissible bond.</text>
</comment>
<dbReference type="SUPFAM" id="SSF50993">
    <property type="entry name" value="Peptidase/esterase 'gauge' domain"/>
    <property type="match status" value="1"/>
</dbReference>
<keyword evidence="5" id="KW-0574">Periplasm</keyword>
<dbReference type="InterPro" id="IPR001375">
    <property type="entry name" value="Peptidase_S9_cat"/>
</dbReference>
<dbReference type="Pfam" id="PF00326">
    <property type="entry name" value="Peptidase_S9"/>
    <property type="match status" value="1"/>
</dbReference>
<evidence type="ECO:0000256" key="2">
    <source>
        <dbReference type="ARBA" id="ARBA00005228"/>
    </source>
</evidence>
<dbReference type="PANTHER" id="PTHR11757">
    <property type="entry name" value="PROTEASE FAMILY S9A OLIGOPEPTIDASE"/>
    <property type="match status" value="1"/>
</dbReference>
<keyword evidence="7" id="KW-0720">Serine protease</keyword>
<dbReference type="InterPro" id="IPR029058">
    <property type="entry name" value="AB_hydrolase_fold"/>
</dbReference>
<evidence type="ECO:0000256" key="1">
    <source>
        <dbReference type="ARBA" id="ARBA00004418"/>
    </source>
</evidence>
<reference evidence="12 13" key="1">
    <citation type="submission" date="2016-10" db="EMBL/GenBank/DDBJ databases">
        <authorList>
            <person name="de Groot N.N."/>
        </authorList>
    </citation>
    <scope>NUCLEOTIDE SEQUENCE [LARGE SCALE GENOMIC DNA]</scope>
    <source>
        <strain evidence="12 13">CGMCC 1.12333</strain>
    </source>
</reference>
<dbReference type="AlphaFoldDB" id="A0A1I7IE24"/>
<dbReference type="Proteomes" id="UP000199138">
    <property type="component" value="Unassembled WGS sequence"/>
</dbReference>
<keyword evidence="6" id="KW-0378">Hydrolase</keyword>